<protein>
    <submittedName>
        <fullName evidence="1">SDR family NAD(P)-dependent oxidoreductase</fullName>
    </submittedName>
</protein>
<organism evidence="1 2">
    <name type="scientific">Anaerocolumna sedimenticola</name>
    <dbReference type="NCBI Taxonomy" id="2696063"/>
    <lineage>
        <taxon>Bacteria</taxon>
        <taxon>Bacillati</taxon>
        <taxon>Bacillota</taxon>
        <taxon>Clostridia</taxon>
        <taxon>Lachnospirales</taxon>
        <taxon>Lachnospiraceae</taxon>
        <taxon>Anaerocolumna</taxon>
    </lineage>
</organism>
<dbReference type="InterPro" id="IPR002347">
    <property type="entry name" value="SDR_fam"/>
</dbReference>
<reference evidence="1 2" key="1">
    <citation type="submission" date="2020-01" db="EMBL/GenBank/DDBJ databases">
        <title>Genome analysis of Anaerocolumna sp. CBA3638.</title>
        <authorList>
            <person name="Kim J."/>
            <person name="Roh S.W."/>
        </authorList>
    </citation>
    <scope>NUCLEOTIDE SEQUENCE [LARGE SCALE GENOMIC DNA]</scope>
    <source>
        <strain evidence="1 2">CBA3638</strain>
    </source>
</reference>
<evidence type="ECO:0000313" key="2">
    <source>
        <dbReference type="Proteomes" id="UP000464314"/>
    </source>
</evidence>
<dbReference type="PRINTS" id="PR00081">
    <property type="entry name" value="GDHRDH"/>
</dbReference>
<gene>
    <name evidence="1" type="ORF">Ana3638_23495</name>
</gene>
<sequence>MYNLEGKIAVITGASRGVGKGVALGLAEYGATVYVTGRTVSSEGLPDFLKNTTIQETANEVNQLGGIGIVHRCDFSKDEEITKLFERVQREQGRIDILVNNAWAAADHIMNEYFFQTPFWEQPMSLYDDLHTVGLRSSYLASRYAAQMMVKQHSGLIANISYISAKKYWLNVSNGLFKAAIDKFTSDASHELKKYGVKMFSIYPGNVRTEGMIELSKYDPSLRPEEMETPQFVGRCIAALEQDESNIEQSGEVLRTEEIGLRYGITDIDGRQPRAV</sequence>
<dbReference type="EMBL" id="CP048000">
    <property type="protein sequence ID" value="QHQ63375.1"/>
    <property type="molecule type" value="Genomic_DNA"/>
</dbReference>
<name>A0A6P1TVC8_9FIRM</name>
<proteinExistence type="predicted"/>
<dbReference type="PANTHER" id="PTHR44147:SF2">
    <property type="entry name" value="DEHYDROGENASE_REDUCTASE SDR FAMILY MEMBER 1"/>
    <property type="match status" value="1"/>
</dbReference>
<keyword evidence="2" id="KW-1185">Reference proteome</keyword>
<dbReference type="InterPro" id="IPR036291">
    <property type="entry name" value="NAD(P)-bd_dom_sf"/>
</dbReference>
<dbReference type="PANTHER" id="PTHR44147">
    <property type="entry name" value="DEHYDROGENASE/REDUCTASE SDR FAMILY MEMBER 1"/>
    <property type="match status" value="1"/>
</dbReference>
<dbReference type="Gene3D" id="3.40.50.720">
    <property type="entry name" value="NAD(P)-binding Rossmann-like Domain"/>
    <property type="match status" value="1"/>
</dbReference>
<dbReference type="RefSeq" id="WP_161840197.1">
    <property type="nucleotide sequence ID" value="NZ_CP048000.1"/>
</dbReference>
<dbReference type="Pfam" id="PF00106">
    <property type="entry name" value="adh_short"/>
    <property type="match status" value="1"/>
</dbReference>
<accession>A0A6P1TVC8</accession>
<dbReference type="Proteomes" id="UP000464314">
    <property type="component" value="Chromosome"/>
</dbReference>
<dbReference type="AlphaFoldDB" id="A0A6P1TVC8"/>
<dbReference type="KEGG" id="anr:Ana3638_23495"/>
<evidence type="ECO:0000313" key="1">
    <source>
        <dbReference type="EMBL" id="QHQ63375.1"/>
    </source>
</evidence>
<dbReference type="SUPFAM" id="SSF51735">
    <property type="entry name" value="NAD(P)-binding Rossmann-fold domains"/>
    <property type="match status" value="1"/>
</dbReference>